<evidence type="ECO:0000256" key="3">
    <source>
        <dbReference type="ARBA" id="ARBA00004141"/>
    </source>
</evidence>
<sequence length="126" mass="13650">MVVRSRFAQVRGHGSARSGAAEHWRMKLTSYALLPLTLFLIGLVVALAGEEHPTIAATLGQPYVALPLFFFVFVNAVHMRLGMSEIIEDYVHSKLWKTAAVAGNIFFSYATAAAAAFALLKLSIGV</sequence>
<keyword evidence="12" id="KW-0249">Electron transport</keyword>
<evidence type="ECO:0000313" key="17">
    <source>
        <dbReference type="EMBL" id="MFC5069841.1"/>
    </source>
</evidence>
<keyword evidence="7" id="KW-0813">Transport</keyword>
<evidence type="ECO:0000256" key="9">
    <source>
        <dbReference type="ARBA" id="ARBA00022617"/>
    </source>
</evidence>
<comment type="function">
    <text evidence="2">Membrane-anchoring subunit of succinate dehydrogenase (SDH).</text>
</comment>
<evidence type="ECO:0000256" key="14">
    <source>
        <dbReference type="ARBA" id="ARBA00023004"/>
    </source>
</evidence>
<dbReference type="Proteomes" id="UP001595796">
    <property type="component" value="Unassembled WGS sequence"/>
</dbReference>
<keyword evidence="13 16" id="KW-1133">Transmembrane helix</keyword>
<evidence type="ECO:0000256" key="10">
    <source>
        <dbReference type="ARBA" id="ARBA00022692"/>
    </source>
</evidence>
<evidence type="ECO:0000256" key="11">
    <source>
        <dbReference type="ARBA" id="ARBA00022723"/>
    </source>
</evidence>
<keyword evidence="14" id="KW-0408">Iron</keyword>
<dbReference type="InterPro" id="IPR034804">
    <property type="entry name" value="SQR/QFR_C/D"/>
</dbReference>
<name>A0ABV9Z527_9HYPH</name>
<comment type="subunit">
    <text evidence="5">Part of an enzyme complex containing four subunits: a flavoprotein, an iron-sulfur protein, plus two membrane-anchoring proteins, SdhC and SdhD.</text>
</comment>
<evidence type="ECO:0000256" key="6">
    <source>
        <dbReference type="ARBA" id="ARBA00019425"/>
    </source>
</evidence>
<comment type="caution">
    <text evidence="17">The sequence shown here is derived from an EMBL/GenBank/DDBJ whole genome shotgun (WGS) entry which is preliminary data.</text>
</comment>
<protein>
    <recommendedName>
        <fullName evidence="6">Succinate dehydrogenase hydrophobic membrane anchor subunit</fullName>
    </recommendedName>
</protein>
<comment type="cofactor">
    <cofactor evidence="1">
        <name>heme</name>
        <dbReference type="ChEBI" id="CHEBI:30413"/>
    </cofactor>
</comment>
<evidence type="ECO:0000256" key="2">
    <source>
        <dbReference type="ARBA" id="ARBA00004050"/>
    </source>
</evidence>
<feature type="transmembrane region" description="Helical" evidence="16">
    <location>
        <begin position="31"/>
        <end position="49"/>
    </location>
</feature>
<reference evidence="18" key="1">
    <citation type="journal article" date="2019" name="Int. J. Syst. Evol. Microbiol.">
        <title>The Global Catalogue of Microorganisms (GCM) 10K type strain sequencing project: providing services to taxonomists for standard genome sequencing and annotation.</title>
        <authorList>
            <consortium name="The Broad Institute Genomics Platform"/>
            <consortium name="The Broad Institute Genome Sequencing Center for Infectious Disease"/>
            <person name="Wu L."/>
            <person name="Ma J."/>
        </authorList>
    </citation>
    <scope>NUCLEOTIDE SEQUENCE [LARGE SCALE GENOMIC DNA]</scope>
    <source>
        <strain evidence="18">CGMCC 1.16444</strain>
    </source>
</reference>
<gene>
    <name evidence="17" type="primary">sdhD</name>
    <name evidence="17" type="ORF">ACFPFW_17640</name>
</gene>
<dbReference type="CDD" id="cd03495">
    <property type="entry name" value="SQR_TypeC_SdhD_like"/>
    <property type="match status" value="1"/>
</dbReference>
<evidence type="ECO:0000256" key="5">
    <source>
        <dbReference type="ARBA" id="ARBA00011558"/>
    </source>
</evidence>
<comment type="pathway">
    <text evidence="4">Carbohydrate metabolism; tricarboxylic acid cycle.</text>
</comment>
<evidence type="ECO:0000256" key="15">
    <source>
        <dbReference type="ARBA" id="ARBA00023136"/>
    </source>
</evidence>
<dbReference type="Pfam" id="PF01127">
    <property type="entry name" value="Sdh_cyt"/>
    <property type="match status" value="1"/>
</dbReference>
<evidence type="ECO:0000256" key="13">
    <source>
        <dbReference type="ARBA" id="ARBA00022989"/>
    </source>
</evidence>
<evidence type="ECO:0000256" key="8">
    <source>
        <dbReference type="ARBA" id="ARBA00022532"/>
    </source>
</evidence>
<keyword evidence="8" id="KW-0816">Tricarboxylic acid cycle</keyword>
<dbReference type="SUPFAM" id="SSF81343">
    <property type="entry name" value="Fumarate reductase respiratory complex transmembrane subunits"/>
    <property type="match status" value="1"/>
</dbReference>
<evidence type="ECO:0000313" key="18">
    <source>
        <dbReference type="Proteomes" id="UP001595796"/>
    </source>
</evidence>
<evidence type="ECO:0000256" key="16">
    <source>
        <dbReference type="SAM" id="Phobius"/>
    </source>
</evidence>
<dbReference type="Gene3D" id="1.20.1300.10">
    <property type="entry name" value="Fumarate reductase/succinate dehydrogenase, transmembrane subunit"/>
    <property type="match status" value="1"/>
</dbReference>
<evidence type="ECO:0000256" key="4">
    <source>
        <dbReference type="ARBA" id="ARBA00005163"/>
    </source>
</evidence>
<keyword evidence="11" id="KW-0479">Metal-binding</keyword>
<dbReference type="InterPro" id="IPR000701">
    <property type="entry name" value="SuccDH_FuR_B_TM-su"/>
</dbReference>
<keyword evidence="10 16" id="KW-0812">Transmembrane</keyword>
<comment type="subcellular location">
    <subcellularLocation>
        <location evidence="3">Membrane</location>
        <topology evidence="3">Multi-pass membrane protein</topology>
    </subcellularLocation>
</comment>
<feature type="transmembrane region" description="Helical" evidence="16">
    <location>
        <begin position="98"/>
        <end position="120"/>
    </location>
</feature>
<organism evidence="17 18">
    <name type="scientific">Flaviflagellibacter deserti</name>
    <dbReference type="NCBI Taxonomy" id="2267266"/>
    <lineage>
        <taxon>Bacteria</taxon>
        <taxon>Pseudomonadati</taxon>
        <taxon>Pseudomonadota</taxon>
        <taxon>Alphaproteobacteria</taxon>
        <taxon>Hyphomicrobiales</taxon>
        <taxon>Flaviflagellibacter</taxon>
    </lineage>
</organism>
<dbReference type="EMBL" id="JBHSJF010000008">
    <property type="protein sequence ID" value="MFC5069841.1"/>
    <property type="molecule type" value="Genomic_DNA"/>
</dbReference>
<feature type="transmembrane region" description="Helical" evidence="16">
    <location>
        <begin position="55"/>
        <end position="77"/>
    </location>
</feature>
<evidence type="ECO:0000256" key="12">
    <source>
        <dbReference type="ARBA" id="ARBA00022982"/>
    </source>
</evidence>
<proteinExistence type="predicted"/>
<keyword evidence="9" id="KW-0349">Heme</keyword>
<accession>A0ABV9Z527</accession>
<evidence type="ECO:0000256" key="7">
    <source>
        <dbReference type="ARBA" id="ARBA00022448"/>
    </source>
</evidence>
<evidence type="ECO:0000256" key="1">
    <source>
        <dbReference type="ARBA" id="ARBA00001971"/>
    </source>
</evidence>
<dbReference type="RefSeq" id="WP_114957839.1">
    <property type="nucleotide sequence ID" value="NZ_JBHSJF010000008.1"/>
</dbReference>
<keyword evidence="18" id="KW-1185">Reference proteome</keyword>
<dbReference type="NCBIfam" id="TIGR02968">
    <property type="entry name" value="succ_dehyd_anc"/>
    <property type="match status" value="1"/>
</dbReference>
<keyword evidence="15 16" id="KW-0472">Membrane</keyword>
<dbReference type="InterPro" id="IPR014312">
    <property type="entry name" value="Succ_DH_anchor"/>
</dbReference>